<feature type="domain" description="DDE Tnp4" evidence="3">
    <location>
        <begin position="124"/>
        <end position="272"/>
    </location>
</feature>
<evidence type="ECO:0000259" key="3">
    <source>
        <dbReference type="Pfam" id="PF13359"/>
    </source>
</evidence>
<keyword evidence="2" id="KW-0479">Metal-binding</keyword>
<evidence type="ECO:0000256" key="2">
    <source>
        <dbReference type="ARBA" id="ARBA00022723"/>
    </source>
</evidence>
<dbReference type="Proteomes" id="UP000002640">
    <property type="component" value="Unassembled WGS sequence"/>
</dbReference>
<reference evidence="4 5" key="1">
    <citation type="journal article" date="2006" name="Science">
        <title>Phytophthora genome sequences uncover evolutionary origins and mechanisms of pathogenesis.</title>
        <authorList>
            <person name="Tyler B.M."/>
            <person name="Tripathy S."/>
            <person name="Zhang X."/>
            <person name="Dehal P."/>
            <person name="Jiang R.H."/>
            <person name="Aerts A."/>
            <person name="Arredondo F.D."/>
            <person name="Baxter L."/>
            <person name="Bensasson D."/>
            <person name="Beynon J.L."/>
            <person name="Chapman J."/>
            <person name="Damasceno C.M."/>
            <person name="Dorrance A.E."/>
            <person name="Dou D."/>
            <person name="Dickerman A.W."/>
            <person name="Dubchak I.L."/>
            <person name="Garbelotto M."/>
            <person name="Gijzen M."/>
            <person name="Gordon S.G."/>
            <person name="Govers F."/>
            <person name="Grunwald N.J."/>
            <person name="Huang W."/>
            <person name="Ivors K.L."/>
            <person name="Jones R.W."/>
            <person name="Kamoun S."/>
            <person name="Krampis K."/>
            <person name="Lamour K.H."/>
            <person name="Lee M.K."/>
            <person name="McDonald W.H."/>
            <person name="Medina M."/>
            <person name="Meijer H.J."/>
            <person name="Nordberg E.K."/>
            <person name="Maclean D.J."/>
            <person name="Ospina-Giraldo M.D."/>
            <person name="Morris P.F."/>
            <person name="Phuntumart V."/>
            <person name="Putnam N.H."/>
            <person name="Rash S."/>
            <person name="Rose J.K."/>
            <person name="Sakihama Y."/>
            <person name="Salamov A.A."/>
            <person name="Savidor A."/>
            <person name="Scheuring C.F."/>
            <person name="Smith B.M."/>
            <person name="Sobral B.W."/>
            <person name="Terry A."/>
            <person name="Torto-Alalibo T.A."/>
            <person name="Win J."/>
            <person name="Xu Z."/>
            <person name="Zhang H."/>
            <person name="Grigoriev I.V."/>
            <person name="Rokhsar D.S."/>
            <person name="Boore J.L."/>
        </authorList>
    </citation>
    <scope>NUCLEOTIDE SEQUENCE [LARGE SCALE GENOMIC DNA]</scope>
    <source>
        <strain evidence="4 5">P6497</strain>
    </source>
</reference>
<dbReference type="GeneID" id="20662267"/>
<keyword evidence="5" id="KW-1185">Reference proteome</keyword>
<dbReference type="Pfam" id="PF13359">
    <property type="entry name" value="DDE_Tnp_4"/>
    <property type="match status" value="1"/>
</dbReference>
<dbReference type="GO" id="GO:0046872">
    <property type="term" value="F:metal ion binding"/>
    <property type="evidence" value="ECO:0007669"/>
    <property type="project" value="UniProtKB-KW"/>
</dbReference>
<evidence type="ECO:0000256" key="1">
    <source>
        <dbReference type="ARBA" id="ARBA00001968"/>
    </source>
</evidence>
<evidence type="ECO:0000313" key="5">
    <source>
        <dbReference type="Proteomes" id="UP000002640"/>
    </source>
</evidence>
<protein>
    <recommendedName>
        <fullName evidence="3">DDE Tnp4 domain-containing protein</fullName>
    </recommendedName>
</protein>
<dbReference type="KEGG" id="psoj:PHYSODRAFT_536461"/>
<dbReference type="AlphaFoldDB" id="G5AJ77"/>
<evidence type="ECO:0000313" key="4">
    <source>
        <dbReference type="EMBL" id="EGZ04423.1"/>
    </source>
</evidence>
<comment type="cofactor">
    <cofactor evidence="1">
        <name>a divalent metal cation</name>
        <dbReference type="ChEBI" id="CHEBI:60240"/>
    </cofactor>
</comment>
<proteinExistence type="predicted"/>
<organism evidence="4 5">
    <name type="scientific">Phytophthora sojae (strain P6497)</name>
    <name type="common">Soybean stem and root rot agent</name>
    <name type="synonym">Phytophthora megasperma f. sp. glycines</name>
    <dbReference type="NCBI Taxonomy" id="1094619"/>
    <lineage>
        <taxon>Eukaryota</taxon>
        <taxon>Sar</taxon>
        <taxon>Stramenopiles</taxon>
        <taxon>Oomycota</taxon>
        <taxon>Peronosporomycetes</taxon>
        <taxon>Peronosporales</taxon>
        <taxon>Peronosporaceae</taxon>
        <taxon>Phytophthora</taxon>
    </lineage>
</organism>
<dbReference type="RefSeq" id="XP_009540128.1">
    <property type="nucleotide sequence ID" value="XM_009541833.1"/>
</dbReference>
<dbReference type="InParanoid" id="G5AJ77"/>
<dbReference type="InterPro" id="IPR027806">
    <property type="entry name" value="HARBI1_dom"/>
</dbReference>
<dbReference type="EMBL" id="JH159189">
    <property type="protein sequence ID" value="EGZ04423.1"/>
    <property type="molecule type" value="Genomic_DNA"/>
</dbReference>
<gene>
    <name evidence="4" type="ORF">PHYSODRAFT_536461</name>
</gene>
<name>G5AJ77_PHYSP</name>
<sequence length="324" mass="36313">MLDDAVARLRYRFTVNGLRQLSSKLQLPVDGVRTTEGDNVPPVEALAMVCRRLSEASKLFTVASEFGRSTAAYSRVFAATVQIWYDNHRDILYFHDALIKERIDKYCDATHAAGAPLRTCWGFIDGTKQCISRPSAREEQTIANENLQRSVYNGHPRRHCFNWQSVQAPDGIIVSLYGLVEGRKHDSTLLSLSGILDVMAEDPDDAFEGKLIYGDPAYGCGAYMCSPTTITGGSSSRCNSNMSSVRDGVEWGFGRLKILWEFLNWDKKQRVRQAAVGRNFVVGVLLLNCHTCSQPLGNQISMYFGLRPPPIDYYLQLIQGERQI</sequence>
<accession>G5AJ77</accession>